<proteinExistence type="predicted"/>
<feature type="compositionally biased region" description="Basic and acidic residues" evidence="1">
    <location>
        <begin position="661"/>
        <end position="672"/>
    </location>
</feature>
<gene>
    <name evidence="2" type="ORF">DFQ27_008601</name>
</gene>
<feature type="compositionally biased region" description="Polar residues" evidence="1">
    <location>
        <begin position="143"/>
        <end position="152"/>
    </location>
</feature>
<feature type="region of interest" description="Disordered" evidence="1">
    <location>
        <begin position="818"/>
        <end position="851"/>
    </location>
</feature>
<protein>
    <recommendedName>
        <fullName evidence="4">High-temperature-induced dauer-formation protein</fullName>
    </recommendedName>
</protein>
<sequence>MGAAHSKLAFKKSVFRLFEERFWTLPETTDDVFSLVSSADIRQVRDNARENLECLIEKTLAHLFRLVETPTFPSTQAPAAQVLNCLRVLTRIFPFIFESEDWVDWEERYFWVPRTVVVSVRRSSTQTNSHSPATNEITEHPQQKPQDPSGQRTAPKEEFMELEEKPVPSHGHRLIQTLIDLLFTSGFTIPTAVETKEKVSYVIWETGIGSSTPIGTSKELEDNRIEVLRLLLVLFSRSMYTTPAVIAITENRWIEAVVTGTNCKATIAVLCSLINSAMKYNPSGWGLPYNHVMFSSDQRELLVMLCLQVVIVLLNYQPIDAISRITHHAGALRIGSPNHHCDKKSPGSGGSPQSVADLVGKNQFRHYLSRLHREQDFTFLMDGMYRILSNPMANPNLVYAMVQYESKLKAMAKFTLANGLEDIHRLRLAKERQAAALSQQHQQQHHQQQQSHQRPSLAQRHASADKVPTGSQGTASPITKTRTSTSTVSSIDTPTHSTFGNPLGSYSAAATQHHLPPEYPDGSTPMTPTSSSKGGWRAEDSAPSALSRTVGRLSSEWAEKDRNSRLSRLDSTDSILTPASDGGGNEGDVEDEGGLSTVPRARKLSDGSSSNGSGAGHPTLAAESGLPTSLEGLSEKQRGKLPESVAERLSRASSDQEEDDNHTFNEKSSSKRKDAKRSSGPGPLILSGGEKGGEEGGSVATSWPSKTGQSARVREPLEARSITSQGVMLTTTVYDVGQNGFVPTEEWVDGWMRGMRFEPMLVTLKHTVPVIEQLQATTDQQVLEFIQREITPHMQTSILPSYDFAVVDVAQMASATAATGDVSRGASPSSSSSSSSSASSSPWSTPSPVPRTGTVVSTLAAAPASTVVKPSIRMHKFVWGELAVWFEGLLWSQIYLGGMGRLGRQGMGAWHETRVRLFVVRVASASHHHQQQQPSPGTGNRQQFATQSHGVGGSNHVGTSGGVGGRGGGNSSSRGTGRSLSTMSSSSSLSNLYNALPRTIVTAAPISPTVATTPGTLFS</sequence>
<keyword evidence="3" id="KW-1185">Reference proteome</keyword>
<dbReference type="GO" id="GO:0000138">
    <property type="term" value="C:Golgi trans cisterna"/>
    <property type="evidence" value="ECO:0007669"/>
    <property type="project" value="TreeGrafter"/>
</dbReference>
<evidence type="ECO:0008006" key="4">
    <source>
        <dbReference type="Google" id="ProtNLM"/>
    </source>
</evidence>
<feature type="compositionally biased region" description="Low complexity" evidence="1">
    <location>
        <begin position="476"/>
        <end position="495"/>
    </location>
</feature>
<feature type="compositionally biased region" description="Gly residues" evidence="1">
    <location>
        <begin position="950"/>
        <end position="970"/>
    </location>
</feature>
<evidence type="ECO:0000313" key="3">
    <source>
        <dbReference type="Proteomes" id="UP000807716"/>
    </source>
</evidence>
<feature type="compositionally biased region" description="Low complexity" evidence="1">
    <location>
        <begin position="438"/>
        <end position="453"/>
    </location>
</feature>
<dbReference type="Proteomes" id="UP000807716">
    <property type="component" value="Unassembled WGS sequence"/>
</dbReference>
<feature type="region of interest" description="Disordered" evidence="1">
    <location>
        <begin position="433"/>
        <end position="715"/>
    </location>
</feature>
<evidence type="ECO:0000256" key="1">
    <source>
        <dbReference type="SAM" id="MobiDB-lite"/>
    </source>
</evidence>
<feature type="region of interest" description="Disordered" evidence="1">
    <location>
        <begin position="925"/>
        <end position="987"/>
    </location>
</feature>
<comment type="caution">
    <text evidence="2">The sequence shown here is derived from an EMBL/GenBank/DDBJ whole genome shotgun (WGS) entry which is preliminary data.</text>
</comment>
<evidence type="ECO:0000313" key="2">
    <source>
        <dbReference type="EMBL" id="KAG0251660.1"/>
    </source>
</evidence>
<feature type="compositionally biased region" description="Polar residues" evidence="1">
    <location>
        <begin position="524"/>
        <end position="533"/>
    </location>
</feature>
<feature type="compositionally biased region" description="Low complexity" evidence="1">
    <location>
        <begin position="827"/>
        <end position="846"/>
    </location>
</feature>
<dbReference type="GO" id="GO:0005797">
    <property type="term" value="C:Golgi medial cisterna"/>
    <property type="evidence" value="ECO:0007669"/>
    <property type="project" value="TreeGrafter"/>
</dbReference>
<reference evidence="2" key="1">
    <citation type="journal article" date="2020" name="Fungal Divers.">
        <title>Resolving the Mortierellaceae phylogeny through synthesis of multi-gene phylogenetics and phylogenomics.</title>
        <authorList>
            <person name="Vandepol N."/>
            <person name="Liber J."/>
            <person name="Desiro A."/>
            <person name="Na H."/>
            <person name="Kennedy M."/>
            <person name="Barry K."/>
            <person name="Grigoriev I.V."/>
            <person name="Miller A.N."/>
            <person name="O'Donnell K."/>
            <person name="Stajich J.E."/>
            <person name="Bonito G."/>
        </authorList>
    </citation>
    <scope>NUCLEOTIDE SEQUENCE</scope>
    <source>
        <strain evidence="2">BC1065</strain>
    </source>
</reference>
<dbReference type="OrthoDB" id="432953at2759"/>
<name>A0A9P6PTD1_9FUNG</name>
<dbReference type="PANTHER" id="PTHR21575">
    <property type="entry name" value="PROTEIN HID1"/>
    <property type="match status" value="1"/>
</dbReference>
<accession>A0A9P6PTD1</accession>
<feature type="compositionally biased region" description="Basic and acidic residues" evidence="1">
    <location>
        <begin position="633"/>
        <end position="650"/>
    </location>
</feature>
<feature type="compositionally biased region" description="Polar residues" evidence="1">
    <location>
        <begin position="937"/>
        <end position="947"/>
    </location>
</feature>
<dbReference type="EMBL" id="JAAAJB010000729">
    <property type="protein sequence ID" value="KAG0251660.1"/>
    <property type="molecule type" value="Genomic_DNA"/>
</dbReference>
<dbReference type="Pfam" id="PF12722">
    <property type="entry name" value="Hid1"/>
    <property type="match status" value="2"/>
</dbReference>
<dbReference type="InterPro" id="IPR026705">
    <property type="entry name" value="Hid-1/Ecm30"/>
</dbReference>
<feature type="compositionally biased region" description="Basic and acidic residues" evidence="1">
    <location>
        <begin position="557"/>
        <end position="571"/>
    </location>
</feature>
<dbReference type="PANTHER" id="PTHR21575:SF12">
    <property type="entry name" value="PROTEIN HID1"/>
    <property type="match status" value="1"/>
</dbReference>
<feature type="compositionally biased region" description="Low complexity" evidence="1">
    <location>
        <begin position="678"/>
        <end position="688"/>
    </location>
</feature>
<feature type="compositionally biased region" description="Polar residues" evidence="1">
    <location>
        <begin position="699"/>
        <end position="710"/>
    </location>
</feature>
<dbReference type="GO" id="GO:0016020">
    <property type="term" value="C:membrane"/>
    <property type="evidence" value="ECO:0007669"/>
    <property type="project" value="TreeGrafter"/>
</dbReference>
<feature type="compositionally biased region" description="Low complexity" evidence="1">
    <location>
        <begin position="971"/>
        <end position="987"/>
    </location>
</feature>
<feature type="region of interest" description="Disordered" evidence="1">
    <location>
        <begin position="122"/>
        <end position="155"/>
    </location>
</feature>
<organism evidence="2 3">
    <name type="scientific">Actinomortierella ambigua</name>
    <dbReference type="NCBI Taxonomy" id="1343610"/>
    <lineage>
        <taxon>Eukaryota</taxon>
        <taxon>Fungi</taxon>
        <taxon>Fungi incertae sedis</taxon>
        <taxon>Mucoromycota</taxon>
        <taxon>Mortierellomycotina</taxon>
        <taxon>Mortierellomycetes</taxon>
        <taxon>Mortierellales</taxon>
        <taxon>Mortierellaceae</taxon>
        <taxon>Actinomortierella</taxon>
    </lineage>
</organism>
<dbReference type="AlphaFoldDB" id="A0A9P6PTD1"/>